<evidence type="ECO:0000313" key="4">
    <source>
        <dbReference type="Proteomes" id="UP000289152"/>
    </source>
</evidence>
<evidence type="ECO:0000256" key="1">
    <source>
        <dbReference type="SAM" id="MobiDB-lite"/>
    </source>
</evidence>
<dbReference type="Proteomes" id="UP000289152">
    <property type="component" value="Unassembled WGS sequence"/>
</dbReference>
<accession>A0A4Q1BSM7</accession>
<feature type="region of interest" description="Disordered" evidence="1">
    <location>
        <begin position="248"/>
        <end position="277"/>
    </location>
</feature>
<feature type="domain" description="Phytase-like" evidence="2">
    <location>
        <begin position="420"/>
        <end position="646"/>
    </location>
</feature>
<dbReference type="PANTHER" id="PTHR37957">
    <property type="entry name" value="BLR7070 PROTEIN"/>
    <property type="match status" value="1"/>
</dbReference>
<gene>
    <name evidence="3" type="ORF">M231_01672</name>
</gene>
<dbReference type="AlphaFoldDB" id="A0A4Q1BSM7"/>
<feature type="compositionally biased region" description="Low complexity" evidence="1">
    <location>
        <begin position="248"/>
        <end position="274"/>
    </location>
</feature>
<reference evidence="3 4" key="1">
    <citation type="submission" date="2016-06" db="EMBL/GenBank/DDBJ databases">
        <title>Evolution of pathogenesis and genome organization in the Tremellales.</title>
        <authorList>
            <person name="Cuomo C."/>
            <person name="Litvintseva A."/>
            <person name="Heitman J."/>
            <person name="Chen Y."/>
            <person name="Sun S."/>
            <person name="Springer D."/>
            <person name="Dromer F."/>
            <person name="Young S."/>
            <person name="Zeng Q."/>
            <person name="Chapman S."/>
            <person name="Gujja S."/>
            <person name="Saif S."/>
            <person name="Birren B."/>
        </authorList>
    </citation>
    <scope>NUCLEOTIDE SEQUENCE [LARGE SCALE GENOMIC DNA]</scope>
    <source>
        <strain evidence="3 4">ATCC 28783</strain>
    </source>
</reference>
<dbReference type="Pfam" id="PF13449">
    <property type="entry name" value="Phytase-like"/>
    <property type="match status" value="1"/>
</dbReference>
<comment type="caution">
    <text evidence="3">The sequence shown here is derived from an EMBL/GenBank/DDBJ whole genome shotgun (WGS) entry which is preliminary data.</text>
</comment>
<evidence type="ECO:0000313" key="3">
    <source>
        <dbReference type="EMBL" id="RXK41041.1"/>
    </source>
</evidence>
<name>A0A4Q1BSM7_TREME</name>
<protein>
    <recommendedName>
        <fullName evidence="2">Phytase-like domain-containing protein</fullName>
    </recommendedName>
</protein>
<dbReference type="InterPro" id="IPR027372">
    <property type="entry name" value="Phytase-like_dom"/>
</dbReference>
<evidence type="ECO:0000259" key="2">
    <source>
        <dbReference type="Pfam" id="PF13449"/>
    </source>
</evidence>
<dbReference type="EMBL" id="SDIL01000012">
    <property type="protein sequence ID" value="RXK41041.1"/>
    <property type="molecule type" value="Genomic_DNA"/>
</dbReference>
<keyword evidence="4" id="KW-1185">Reference proteome</keyword>
<dbReference type="InParanoid" id="A0A4Q1BSM7"/>
<feature type="region of interest" description="Disordered" evidence="1">
    <location>
        <begin position="484"/>
        <end position="503"/>
    </location>
</feature>
<dbReference type="PANTHER" id="PTHR37957:SF1">
    <property type="entry name" value="PHYTASE-LIKE DOMAIN-CONTAINING PROTEIN"/>
    <property type="match status" value="1"/>
</dbReference>
<proteinExistence type="predicted"/>
<dbReference type="VEuPathDB" id="FungiDB:TREMEDRAFT_36273"/>
<dbReference type="SUPFAM" id="SSF50956">
    <property type="entry name" value="Thermostable phytase (3-phytase)"/>
    <property type="match status" value="1"/>
</dbReference>
<sequence length="732" mass="76329">MLEKTASNTTGTLVYGYGGQSVTILPNGEYSITNPAREYGPWILPPVVGEIQLCTYVYMEPSSTNNYNPGRDNFDLKTFTTQVGLGDPIAALCLYVTDGSTTTFIPSSSASASISTSTSVVVSSSASVSSSSVSSASVAPSSFSSAPSSVASSSSAPSSSSASSISVSASSSVASSSAAGSSSSSPSSVSSVSSVVSTSISSASSSASVVSSSASVSASSSMVSSTSASVSSASVSSSAVSSSSSSVSVTSSVSTSSSASSTSASASSSASASATGPNPAFQTNVTFNGQTYINKGLVGFGAISGDALDSAGDSIGGIGSAIALEWSQRNGDSYEGVMMVQPDRGHNTVGTIDYIGRHHFIYFTLNPYYSSTKLDYQSAKSTFQLSYQSSVFYKESDGNPTTGLDALGVRNSTIPLPIASSSYDHISVDNEGLIINSDGTTWVSDEYGPYIYKYSSDGHILTTIEPPRAVVPYLNGQIYFGAGDEDPTPDTGRKPNQGFEGITASPDGSTLYVLLQSGCMQDVDLNGEGRFTRMFIYDVTSSVPILLHAYVLELPVTNGKAKALAQSEIHYLSPTTFMVLSRDGKGNGDTDNDSKHKDFLLYSTDGATDIVDTDYTTGVKPVSPKGVLDDGLVAMQPTEFIDLLDDTQLNRFGLCNNCDFSVNLINSKWESIALASVEDPDYPNDYFLFSWSDNDFMSLNGHDVTGDFSDPYCVEHGYSLDNQALVWRVTLP</sequence>
<dbReference type="OrthoDB" id="425936at2759"/>
<organism evidence="3 4">
    <name type="scientific">Tremella mesenterica</name>
    <name type="common">Jelly fungus</name>
    <dbReference type="NCBI Taxonomy" id="5217"/>
    <lineage>
        <taxon>Eukaryota</taxon>
        <taxon>Fungi</taxon>
        <taxon>Dikarya</taxon>
        <taxon>Basidiomycota</taxon>
        <taxon>Agaricomycotina</taxon>
        <taxon>Tremellomycetes</taxon>
        <taxon>Tremellales</taxon>
        <taxon>Tremellaceae</taxon>
        <taxon>Tremella</taxon>
    </lineage>
</organism>